<name>A0A0G1N855_9BACT</name>
<dbReference type="Proteomes" id="UP000034020">
    <property type="component" value="Unassembled WGS sequence"/>
</dbReference>
<proteinExistence type="predicted"/>
<protein>
    <submittedName>
        <fullName evidence="1">30S ribosomal protein S12</fullName>
    </submittedName>
</protein>
<dbReference type="EMBL" id="LCLL01000003">
    <property type="protein sequence ID" value="KKU16739.1"/>
    <property type="molecule type" value="Genomic_DNA"/>
</dbReference>
<dbReference type="GO" id="GO:0005840">
    <property type="term" value="C:ribosome"/>
    <property type="evidence" value="ECO:0007669"/>
    <property type="project" value="UniProtKB-KW"/>
</dbReference>
<reference evidence="1 2" key="1">
    <citation type="journal article" date="2015" name="Nature">
        <title>rRNA introns, odd ribosomes, and small enigmatic genomes across a large radiation of phyla.</title>
        <authorList>
            <person name="Brown C.T."/>
            <person name="Hug L.A."/>
            <person name="Thomas B.C."/>
            <person name="Sharon I."/>
            <person name="Castelle C.J."/>
            <person name="Singh A."/>
            <person name="Wilkins M.J."/>
            <person name="Williams K.H."/>
            <person name="Banfield J.F."/>
        </authorList>
    </citation>
    <scope>NUCLEOTIDE SEQUENCE [LARGE SCALE GENOMIC DNA]</scope>
</reference>
<comment type="caution">
    <text evidence="1">The sequence shown here is derived from an EMBL/GenBank/DDBJ whole genome shotgun (WGS) entry which is preliminary data.</text>
</comment>
<dbReference type="AlphaFoldDB" id="A0A0G1N855"/>
<evidence type="ECO:0000313" key="1">
    <source>
        <dbReference type="EMBL" id="KKU16739.1"/>
    </source>
</evidence>
<dbReference type="InterPro" id="IPR012340">
    <property type="entry name" value="NA-bd_OB-fold"/>
</dbReference>
<evidence type="ECO:0000313" key="2">
    <source>
        <dbReference type="Proteomes" id="UP000034020"/>
    </source>
</evidence>
<keyword evidence="1" id="KW-0687">Ribonucleoprotein</keyword>
<organism evidence="1 2">
    <name type="scientific">Candidatus Giovannonibacteria bacterium GW2011_GWB1_45_9b</name>
    <dbReference type="NCBI Taxonomy" id="1618653"/>
    <lineage>
        <taxon>Bacteria</taxon>
        <taxon>Candidatus Giovannoniibacteriota</taxon>
    </lineage>
</organism>
<gene>
    <name evidence="1" type="ORF">UX24_C0003G0027</name>
</gene>
<dbReference type="Gene3D" id="2.40.50.140">
    <property type="entry name" value="Nucleic acid-binding proteins"/>
    <property type="match status" value="1"/>
</dbReference>
<keyword evidence="1" id="KW-0689">Ribosomal protein</keyword>
<sequence length="103" mass="11811">MPTIQQLVRRGRKPIIKKSKAVALARGFNLVKNTPVYYPSPFKRGVCLKVFTTSKIFRESGTTSSAEFWTRPELREGNNRDLSMEQNALKNLNKNEKAIQEKI</sequence>
<accession>A0A0G1N855</accession>